<keyword evidence="4" id="KW-1015">Disulfide bond</keyword>
<name>A0A498NBU3_LABRO</name>
<feature type="domain" description="Ig-like" evidence="8">
    <location>
        <begin position="604"/>
        <end position="703"/>
    </location>
</feature>
<sequence length="1053" mass="118268">MAARSGNDFQLVIPERGERVKINSGSILTVSCHLSPGISAADMEITWFGEMSCICTYKNRETTQGVGYEGRASLFIHDLKRGNVSLRVADFRESDLGVYMCRVSSKNETHQITINVAEEVLHGQISVRMTEWEPKAKIALMPNHFFTDRKNADSFQLVVPSTQEPEVSLGSDLIIPCYLSPEISAVDMEISWSSDTACVCLYKDRHLTEGVLFKDRVTSKKRREEITIRDNFQLVIPQTAQEAKISMGSKIIIPCHLSPEICAIAMKIKWFKETDCVCIYKNGHVIQGRSYKDRANLNTHVLERGDVSLHLNNFNVSDVGDYYCQVISRDTTIQITVGYDFQLVIPERGERVKINSGSILTVSCHLSPALSAADMEITWFGEMSCICTYKSREMTQGVGYEGRASLFIHDLKRGNVSLRVAEFRESDLGVYMCRVTSNNETQQITVNVVEEDSFQLVVPSTQEPEASLGSDLIIPCYLSPEISAVDMEITWSNDTACVCLYKDKQVTDGVLFKDRVRLFTHKLREGNVSLQLKNFRLSDIGNYHCQVISKDRSEKITIRVRINPGVQSMSQSPIFPEENECQGTLHIMVIQIGMTAGASLLVIPQTAQEAKISVGSEIIVPCHLSPEICAIAMKIKWFKETDCVCIYKKGQVIEGRSYKNRVNLNTHVLERGDVSLHLNNFGVSDVGDYFCQVISKDTTNQITVGDDFQLVILDRGERVKINSGSTLTVSCRLSPALSAVDMEITWLGETSCICTYKSREMTQGVGYEGRASLFIHDLTRGNVALRVADFRESDLGVYMCRVTSKNQTQQITVNVAEEELTPQDMSSHLNSPDNSLPEDNRTGHDSKKDFELVVPSTGPEFSLGSDFIIPCYLSPEKNAVDMEISWYKDTDCVYLYKDKQVIEGDLFKDRVSLIARNLSKGNVSLQLKNFRLSDIGNYHCQVISKDRREKITDEKRMQASNKLPRHTPLQSDSDKEKHGSYAMSVPGTDKFHLVFPQTSQEAKTYMGSKFIVPCHLSCEICATAMQINWFKETDCVCIYKDDISRPIYSANAV</sequence>
<keyword evidence="3" id="KW-0472">Membrane</keyword>
<dbReference type="GO" id="GO:1903037">
    <property type="term" value="P:regulation of leukocyte cell-cell adhesion"/>
    <property type="evidence" value="ECO:0007669"/>
    <property type="project" value="UniProtKB-ARBA"/>
</dbReference>
<dbReference type="SUPFAM" id="SSF48726">
    <property type="entry name" value="Immunoglobulin"/>
    <property type="match status" value="7"/>
</dbReference>
<dbReference type="InterPro" id="IPR013783">
    <property type="entry name" value="Ig-like_fold"/>
</dbReference>
<dbReference type="FunFam" id="2.60.40.10:FF:000142">
    <property type="entry name" value="V-set domain-containing T-cell activation inhibitor 1"/>
    <property type="match status" value="2"/>
</dbReference>
<organism evidence="9 10">
    <name type="scientific">Labeo rohita</name>
    <name type="common">Indian major carp</name>
    <name type="synonym">Cyprinus rohita</name>
    <dbReference type="NCBI Taxonomy" id="84645"/>
    <lineage>
        <taxon>Eukaryota</taxon>
        <taxon>Metazoa</taxon>
        <taxon>Chordata</taxon>
        <taxon>Craniata</taxon>
        <taxon>Vertebrata</taxon>
        <taxon>Euteleostomi</taxon>
        <taxon>Actinopterygii</taxon>
        <taxon>Neopterygii</taxon>
        <taxon>Teleostei</taxon>
        <taxon>Ostariophysi</taxon>
        <taxon>Cypriniformes</taxon>
        <taxon>Cyprinidae</taxon>
        <taxon>Labeoninae</taxon>
        <taxon>Labeonini</taxon>
        <taxon>Labeo</taxon>
    </lineage>
</organism>
<feature type="domain" description="Ig-like" evidence="8">
    <location>
        <begin position="706"/>
        <end position="812"/>
    </location>
</feature>
<evidence type="ECO:0000313" key="10">
    <source>
        <dbReference type="Proteomes" id="UP000290572"/>
    </source>
</evidence>
<dbReference type="InterPro" id="IPR007110">
    <property type="entry name" value="Ig-like_dom"/>
</dbReference>
<comment type="caution">
    <text evidence="9">The sequence shown here is derived from an EMBL/GenBank/DDBJ whole genome shotgun (WGS) entry which is preliminary data.</text>
</comment>
<evidence type="ECO:0000259" key="8">
    <source>
        <dbReference type="PROSITE" id="PS50835"/>
    </source>
</evidence>
<feature type="compositionally biased region" description="Polar residues" evidence="7">
    <location>
        <begin position="823"/>
        <end position="834"/>
    </location>
</feature>
<comment type="subcellular location">
    <subcellularLocation>
        <location evidence="1">Membrane</location>
    </subcellularLocation>
</comment>
<evidence type="ECO:0000256" key="4">
    <source>
        <dbReference type="ARBA" id="ARBA00023157"/>
    </source>
</evidence>
<dbReference type="GO" id="GO:0050863">
    <property type="term" value="P:regulation of T cell activation"/>
    <property type="evidence" value="ECO:0007669"/>
    <property type="project" value="UniProtKB-ARBA"/>
</dbReference>
<feature type="domain" description="Ig-like" evidence="8">
    <location>
        <begin position="837"/>
        <end position="952"/>
    </location>
</feature>
<dbReference type="GO" id="GO:0050852">
    <property type="term" value="P:T cell receptor signaling pathway"/>
    <property type="evidence" value="ECO:0007669"/>
    <property type="project" value="TreeGrafter"/>
</dbReference>
<evidence type="ECO:0000256" key="2">
    <source>
        <dbReference type="ARBA" id="ARBA00022729"/>
    </source>
</evidence>
<evidence type="ECO:0000256" key="6">
    <source>
        <dbReference type="ARBA" id="ARBA00023319"/>
    </source>
</evidence>
<evidence type="ECO:0000256" key="1">
    <source>
        <dbReference type="ARBA" id="ARBA00004370"/>
    </source>
</evidence>
<feature type="region of interest" description="Disordered" evidence="7">
    <location>
        <begin position="822"/>
        <end position="846"/>
    </location>
</feature>
<dbReference type="STRING" id="84645.A0A498NBU3"/>
<dbReference type="InterPro" id="IPR013106">
    <property type="entry name" value="Ig_V-set"/>
</dbReference>
<dbReference type="SMART" id="SM00406">
    <property type="entry name" value="IGv"/>
    <property type="match status" value="7"/>
</dbReference>
<dbReference type="InterPro" id="IPR003599">
    <property type="entry name" value="Ig_sub"/>
</dbReference>
<keyword evidence="2" id="KW-0732">Signal</keyword>
<gene>
    <name evidence="9" type="ORF">ROHU_018047</name>
</gene>
<dbReference type="SMART" id="SM00409">
    <property type="entry name" value="IG"/>
    <property type="match status" value="7"/>
</dbReference>
<dbReference type="PROSITE" id="PS50835">
    <property type="entry name" value="IG_LIKE"/>
    <property type="match status" value="7"/>
</dbReference>
<feature type="domain" description="Ig-like" evidence="8">
    <location>
        <begin position="459"/>
        <end position="557"/>
    </location>
</feature>
<dbReference type="Proteomes" id="UP000290572">
    <property type="component" value="Unassembled WGS sequence"/>
</dbReference>
<accession>A0A498NBU3</accession>
<dbReference type="GO" id="GO:0001817">
    <property type="term" value="P:regulation of cytokine production"/>
    <property type="evidence" value="ECO:0007669"/>
    <property type="project" value="TreeGrafter"/>
</dbReference>
<feature type="domain" description="Ig-like" evidence="8">
    <location>
        <begin position="346"/>
        <end position="447"/>
    </location>
</feature>
<dbReference type="Pfam" id="PF07686">
    <property type="entry name" value="V-set"/>
    <property type="match status" value="7"/>
</dbReference>
<feature type="domain" description="Ig-like" evidence="8">
    <location>
        <begin position="14"/>
        <end position="113"/>
    </location>
</feature>
<dbReference type="InterPro" id="IPR050504">
    <property type="entry name" value="IgSF_BTN/MOG"/>
</dbReference>
<evidence type="ECO:0000256" key="3">
    <source>
        <dbReference type="ARBA" id="ARBA00023136"/>
    </source>
</evidence>
<proteinExistence type="predicted"/>
<dbReference type="PANTHER" id="PTHR24100:SF130">
    <property type="entry name" value="BUTYROPHILIN-LIKE PROTEIN 9"/>
    <property type="match status" value="1"/>
</dbReference>
<dbReference type="InterPro" id="IPR036179">
    <property type="entry name" value="Ig-like_dom_sf"/>
</dbReference>
<dbReference type="PANTHER" id="PTHR24100">
    <property type="entry name" value="BUTYROPHILIN"/>
    <property type="match status" value="1"/>
</dbReference>
<reference evidence="9 10" key="1">
    <citation type="submission" date="2018-03" db="EMBL/GenBank/DDBJ databases">
        <title>Draft genome sequence of Rohu Carp (Labeo rohita).</title>
        <authorList>
            <person name="Das P."/>
            <person name="Kushwaha B."/>
            <person name="Joshi C.G."/>
            <person name="Kumar D."/>
            <person name="Nagpure N.S."/>
            <person name="Sahoo L."/>
            <person name="Das S.P."/>
            <person name="Bit A."/>
            <person name="Patnaik S."/>
            <person name="Meher P.K."/>
            <person name="Jayasankar P."/>
            <person name="Koringa P.G."/>
            <person name="Patel N.V."/>
            <person name="Hinsu A.T."/>
            <person name="Kumar R."/>
            <person name="Pandey M."/>
            <person name="Agarwal S."/>
            <person name="Srivastava S."/>
            <person name="Singh M."/>
            <person name="Iquebal M.A."/>
            <person name="Jaiswal S."/>
            <person name="Angadi U.B."/>
            <person name="Kumar N."/>
            <person name="Raza M."/>
            <person name="Shah T.M."/>
            <person name="Rai A."/>
            <person name="Jena J.K."/>
        </authorList>
    </citation>
    <scope>NUCLEOTIDE SEQUENCE [LARGE SCALE GENOMIC DNA]</scope>
    <source>
        <strain evidence="9">DASCIFA01</strain>
        <tissue evidence="9">Testis</tissue>
    </source>
</reference>
<keyword evidence="6" id="KW-0393">Immunoglobulin domain</keyword>
<keyword evidence="10" id="KW-1185">Reference proteome</keyword>
<dbReference type="AlphaFoldDB" id="A0A498NBU3"/>
<dbReference type="EMBL" id="QBIY01011660">
    <property type="protein sequence ID" value="RXN29993.1"/>
    <property type="molecule type" value="Genomic_DNA"/>
</dbReference>
<protein>
    <submittedName>
        <fullName evidence="9">Butyrophilin 2 isoform X1</fullName>
    </submittedName>
</protein>
<evidence type="ECO:0000256" key="7">
    <source>
        <dbReference type="SAM" id="MobiDB-lite"/>
    </source>
</evidence>
<evidence type="ECO:0000313" key="9">
    <source>
        <dbReference type="EMBL" id="RXN29993.1"/>
    </source>
</evidence>
<dbReference type="Gene3D" id="2.60.40.10">
    <property type="entry name" value="Immunoglobulins"/>
    <property type="match status" value="8"/>
</dbReference>
<feature type="domain" description="Ig-like" evidence="8">
    <location>
        <begin position="237"/>
        <end position="334"/>
    </location>
</feature>
<dbReference type="GO" id="GO:0005102">
    <property type="term" value="F:signaling receptor binding"/>
    <property type="evidence" value="ECO:0007669"/>
    <property type="project" value="TreeGrafter"/>
</dbReference>
<dbReference type="PROSITE" id="PS51257">
    <property type="entry name" value="PROKAR_LIPOPROTEIN"/>
    <property type="match status" value="1"/>
</dbReference>
<dbReference type="GO" id="GO:0009897">
    <property type="term" value="C:external side of plasma membrane"/>
    <property type="evidence" value="ECO:0007669"/>
    <property type="project" value="TreeGrafter"/>
</dbReference>
<feature type="region of interest" description="Disordered" evidence="7">
    <location>
        <begin position="951"/>
        <end position="980"/>
    </location>
</feature>
<keyword evidence="5" id="KW-0325">Glycoprotein</keyword>
<evidence type="ECO:0000256" key="5">
    <source>
        <dbReference type="ARBA" id="ARBA00023180"/>
    </source>
</evidence>